<dbReference type="AlphaFoldDB" id="A0A1Q8CPB5"/>
<protein>
    <submittedName>
        <fullName evidence="1">Uncharacterized protein</fullName>
    </submittedName>
</protein>
<dbReference type="OrthoDB" id="9763537at2"/>
<proteinExistence type="predicted"/>
<sequence>MFNSSFSALYYVLGDLRPDQRGWHAAVFDGGHVLPPGLGHARVGTKLHVWCDRPEAETEDEVAAGIAEPLRRTAWSTWHGA</sequence>
<dbReference type="Gene3D" id="3.20.20.80">
    <property type="entry name" value="Glycosidases"/>
    <property type="match status" value="1"/>
</dbReference>
<name>A0A1Q8CPB5_9PSEU</name>
<gene>
    <name evidence="1" type="ORF">BU204_17575</name>
</gene>
<keyword evidence="2" id="KW-1185">Reference proteome</keyword>
<dbReference type="EMBL" id="MSIE01000031">
    <property type="protein sequence ID" value="OLF16186.1"/>
    <property type="molecule type" value="Genomic_DNA"/>
</dbReference>
<accession>A0A1Q8CPB5</accession>
<evidence type="ECO:0000313" key="2">
    <source>
        <dbReference type="Proteomes" id="UP000185596"/>
    </source>
</evidence>
<dbReference type="Proteomes" id="UP000185596">
    <property type="component" value="Unassembled WGS sequence"/>
</dbReference>
<dbReference type="RefSeq" id="WP_075126777.1">
    <property type="nucleotide sequence ID" value="NZ_MSIE01000031.1"/>
</dbReference>
<evidence type="ECO:0000313" key="1">
    <source>
        <dbReference type="EMBL" id="OLF16186.1"/>
    </source>
</evidence>
<organism evidence="1 2">
    <name type="scientific">Actinophytocola xanthii</name>
    <dbReference type="NCBI Taxonomy" id="1912961"/>
    <lineage>
        <taxon>Bacteria</taxon>
        <taxon>Bacillati</taxon>
        <taxon>Actinomycetota</taxon>
        <taxon>Actinomycetes</taxon>
        <taxon>Pseudonocardiales</taxon>
        <taxon>Pseudonocardiaceae</taxon>
    </lineage>
</organism>
<comment type="caution">
    <text evidence="1">The sequence shown here is derived from an EMBL/GenBank/DDBJ whole genome shotgun (WGS) entry which is preliminary data.</text>
</comment>
<reference evidence="1 2" key="1">
    <citation type="submission" date="2016-12" db="EMBL/GenBank/DDBJ databases">
        <title>The draft genome sequence of Actinophytocola sp. 11-183.</title>
        <authorList>
            <person name="Wang W."/>
            <person name="Yuan L."/>
        </authorList>
    </citation>
    <scope>NUCLEOTIDE SEQUENCE [LARGE SCALE GENOMIC DNA]</scope>
    <source>
        <strain evidence="1 2">11-183</strain>
    </source>
</reference>
<dbReference type="STRING" id="1912961.BU204_17575"/>